<evidence type="ECO:0000256" key="1">
    <source>
        <dbReference type="SAM" id="SignalP"/>
    </source>
</evidence>
<dbReference type="InParanoid" id="A0A2V0NRF3"/>
<keyword evidence="1" id="KW-0732">Signal</keyword>
<dbReference type="AlphaFoldDB" id="A0A2V0NRF3"/>
<comment type="caution">
    <text evidence="2">The sequence shown here is derived from an EMBL/GenBank/DDBJ whole genome shotgun (WGS) entry which is preliminary data.</text>
</comment>
<protein>
    <submittedName>
        <fullName evidence="2">Uncharacterized protein</fullName>
    </submittedName>
</protein>
<dbReference type="Proteomes" id="UP000247498">
    <property type="component" value="Unassembled WGS sequence"/>
</dbReference>
<dbReference type="EMBL" id="BDRX01000013">
    <property type="protein sequence ID" value="GBF89899.1"/>
    <property type="molecule type" value="Genomic_DNA"/>
</dbReference>
<evidence type="ECO:0000313" key="3">
    <source>
        <dbReference type="Proteomes" id="UP000247498"/>
    </source>
</evidence>
<name>A0A2V0NRF3_9CHLO</name>
<organism evidence="2 3">
    <name type="scientific">Raphidocelis subcapitata</name>
    <dbReference type="NCBI Taxonomy" id="307507"/>
    <lineage>
        <taxon>Eukaryota</taxon>
        <taxon>Viridiplantae</taxon>
        <taxon>Chlorophyta</taxon>
        <taxon>core chlorophytes</taxon>
        <taxon>Chlorophyceae</taxon>
        <taxon>CS clade</taxon>
        <taxon>Sphaeropleales</taxon>
        <taxon>Selenastraceae</taxon>
        <taxon>Raphidocelis</taxon>
    </lineage>
</organism>
<gene>
    <name evidence="2" type="ORF">Rsub_02603</name>
</gene>
<reference evidence="2 3" key="1">
    <citation type="journal article" date="2018" name="Sci. Rep.">
        <title>Raphidocelis subcapitata (=Pseudokirchneriella subcapitata) provides an insight into genome evolution and environmental adaptations in the Sphaeropleales.</title>
        <authorList>
            <person name="Suzuki S."/>
            <person name="Yamaguchi H."/>
            <person name="Nakajima N."/>
            <person name="Kawachi M."/>
        </authorList>
    </citation>
    <scope>NUCLEOTIDE SEQUENCE [LARGE SCALE GENOMIC DNA]</scope>
    <source>
        <strain evidence="2 3">NIES-35</strain>
    </source>
</reference>
<keyword evidence="3" id="KW-1185">Reference proteome</keyword>
<accession>A0A2V0NRF3</accession>
<feature type="signal peptide" evidence="1">
    <location>
        <begin position="1"/>
        <end position="37"/>
    </location>
</feature>
<feature type="chain" id="PRO_5015884867" evidence="1">
    <location>
        <begin position="38"/>
        <end position="466"/>
    </location>
</feature>
<proteinExistence type="predicted"/>
<sequence>MDGPRARCSRRPGRPRRAAPLLLLALLLSGEAHPALAWKPPKMSLPIKTDPLSVDLSAIATTAQQAIKTVVGAVTGGVDSLMNDVGAVFQGAGECLASLDQVRLKVGAQSIKDLKNTMAAIEAAGMLPLDLIYAATEIAAPQLLKDPKPQLWRLLNPYESTWGVPQQAPQFQKITDPATQIPRGLLSHYFVHGAMYTGKPSYAFYNYYLAFENYAKYFQSVPNRDWTCDNSTCAIYILTYDSDITDADEGIARQAIVTVLGSIAASVPVTGPAGFLAAAVIWRELKRRARIAGAYLKNVVATLPHGKEMWGYSFIYSHSLGNQVVAHAFHTQYTESPGDSGRFKGWYAFAAAIPAFSFAPVGGIYSKALLAVTSGGYPYNGVIWVYSSLKDEALSVLYYLANGHFAMGQVGAAPPPELGDTMDYLAFKQRDTMALTGAAHRRVRVGRRQDLPSLRPKPLMELDQSS</sequence>
<evidence type="ECO:0000313" key="2">
    <source>
        <dbReference type="EMBL" id="GBF89899.1"/>
    </source>
</evidence>